<protein>
    <submittedName>
        <fullName evidence="1">Alpha/beta hydrolase</fullName>
    </submittedName>
</protein>
<evidence type="ECO:0000313" key="1">
    <source>
        <dbReference type="EMBL" id="TMS59545.1"/>
    </source>
</evidence>
<keyword evidence="2" id="KW-1185">Reference proteome</keyword>
<reference evidence="1" key="1">
    <citation type="submission" date="2019-05" db="EMBL/GenBank/DDBJ databases">
        <title>Revised genome assembly of Burkholderiaceae (previously Ralstonia) sp. PBA.</title>
        <authorList>
            <person name="Gan H.M."/>
        </authorList>
    </citation>
    <scope>NUCLEOTIDE SEQUENCE</scope>
    <source>
        <strain evidence="1">PBA</strain>
    </source>
</reference>
<name>A0ACD3STD2_9BURK</name>
<keyword evidence="1" id="KW-0378">Hydrolase</keyword>
<accession>A0ACD3STD2</accession>
<comment type="caution">
    <text evidence="1">The sequence shown here is derived from an EMBL/GenBank/DDBJ whole genome shotgun (WGS) entry which is preliminary data.</text>
</comment>
<dbReference type="EMBL" id="AKCV02000006">
    <property type="protein sequence ID" value="TMS59545.1"/>
    <property type="molecule type" value="Genomic_DNA"/>
</dbReference>
<proteinExistence type="predicted"/>
<organism evidence="1 2">
    <name type="scientific">Imbroritus primus</name>
    <dbReference type="NCBI Taxonomy" id="3058603"/>
    <lineage>
        <taxon>Bacteria</taxon>
        <taxon>Pseudomonadati</taxon>
        <taxon>Pseudomonadota</taxon>
        <taxon>Betaproteobacteria</taxon>
        <taxon>Burkholderiales</taxon>
        <taxon>Burkholderiaceae</taxon>
        <taxon>Imbroritus</taxon>
    </lineage>
</organism>
<evidence type="ECO:0000313" key="2">
    <source>
        <dbReference type="Proteomes" id="UP000004277"/>
    </source>
</evidence>
<sequence length="308" mass="34542">MLHPAPEAAAYQPVRPSRTEVITIHGLDYHVRQWGDPSAPKLFMCHGWMDVSASFQFVVDALQRDWHVIAPDWRGFGLTGWTTVHPGTVSYWYPDYLADLEALLDHYQPHAPVNLVGHSMGANVVGIYAGVRPARVDRLVCLEGFGLSATQATQAPGRYARWLDEIKAGARLPIYDTMQAVVARLQKTNPRLSDSQAAFLAPHWARQTAEGKWMLLADPAHKIVNPVLYRIDEIEAVWAEVTAPVLHVEARDSATLKSIAGDVPLDAFRTRFRSFRNLHEAIIDDAGHMLHHDQPVEVARLIEDFLTR</sequence>
<dbReference type="Proteomes" id="UP000004277">
    <property type="component" value="Unassembled WGS sequence"/>
</dbReference>
<gene>
    <name evidence="1" type="ORF">MW7_001385</name>
</gene>